<reference evidence="4" key="1">
    <citation type="journal article" date="2023" name="Insect Mol. Biol.">
        <title>Genome sequencing provides insights into the evolution of gene families encoding plant cell wall-degrading enzymes in longhorned beetles.</title>
        <authorList>
            <person name="Shin N.R."/>
            <person name="Okamura Y."/>
            <person name="Kirsch R."/>
            <person name="Pauchet Y."/>
        </authorList>
    </citation>
    <scope>NUCLEOTIDE SEQUENCE</scope>
    <source>
        <strain evidence="4">RBIC_L_NR</strain>
    </source>
</reference>
<protein>
    <submittedName>
        <fullName evidence="4">Uncharacterized protein</fullName>
    </submittedName>
</protein>
<dbReference type="PANTHER" id="PTHR21008:SF0">
    <property type="entry name" value="S-ADENOSYLMETHIONINE SENSOR UPSTREAM OF MTORC1"/>
    <property type="match status" value="1"/>
</dbReference>
<evidence type="ECO:0000256" key="1">
    <source>
        <dbReference type="ARBA" id="ARBA00022603"/>
    </source>
</evidence>
<organism evidence="4 5">
    <name type="scientific">Rhamnusium bicolor</name>
    <dbReference type="NCBI Taxonomy" id="1586634"/>
    <lineage>
        <taxon>Eukaryota</taxon>
        <taxon>Metazoa</taxon>
        <taxon>Ecdysozoa</taxon>
        <taxon>Arthropoda</taxon>
        <taxon>Hexapoda</taxon>
        <taxon>Insecta</taxon>
        <taxon>Pterygota</taxon>
        <taxon>Neoptera</taxon>
        <taxon>Endopterygota</taxon>
        <taxon>Coleoptera</taxon>
        <taxon>Polyphaga</taxon>
        <taxon>Cucujiformia</taxon>
        <taxon>Chrysomeloidea</taxon>
        <taxon>Cerambycidae</taxon>
        <taxon>Lepturinae</taxon>
        <taxon>Rhagiini</taxon>
        <taxon>Rhamnusium</taxon>
    </lineage>
</organism>
<dbReference type="GO" id="GO:0032259">
    <property type="term" value="P:methylation"/>
    <property type="evidence" value="ECO:0007669"/>
    <property type="project" value="UniProtKB-KW"/>
</dbReference>
<evidence type="ECO:0000256" key="2">
    <source>
        <dbReference type="ARBA" id="ARBA00022679"/>
    </source>
</evidence>
<gene>
    <name evidence="4" type="ORF">NQ314_015761</name>
</gene>
<dbReference type="GO" id="GO:1904262">
    <property type="term" value="P:negative regulation of TORC1 signaling"/>
    <property type="evidence" value="ECO:0007669"/>
    <property type="project" value="TreeGrafter"/>
</dbReference>
<name>A0AAV8WY06_9CUCU</name>
<sequence length="264" mass="30926">MASNEHLVLSEFIKSVHLDLREKSKTWGSENAWKKHCADETNLKKYASAMRELACNYWEENNKKQSKAVSRVHWTCTTCRTYFKQDIFKYQVKEKDIAMKINIAIPASLYSTRDNINKLMLLDVGSCYNPFKQFDYFEVTAIDIAPGLEEVIECDFLKLNVGANAKFMKSWRFILAKMGFSRIKYEKLPHLHCMAFRKAFCMEITQRWADIHNKEQVHDEIFIPQDFNLSVNKDIKNVEKSKSECTDENNVDLINELPSYGIFE</sequence>
<dbReference type="AlphaFoldDB" id="A0AAV8WY06"/>
<evidence type="ECO:0000256" key="3">
    <source>
        <dbReference type="ARBA" id="ARBA00022691"/>
    </source>
</evidence>
<proteinExistence type="predicted"/>
<keyword evidence="2" id="KW-0808">Transferase</keyword>
<keyword evidence="3" id="KW-0949">S-adenosyl-L-methionine</keyword>
<dbReference type="PANTHER" id="PTHR21008">
    <property type="entry name" value="S-ADENOSYLMETHIONINE SENSOR UPSTREAM OF MTORC1-RELATED"/>
    <property type="match status" value="1"/>
</dbReference>
<accession>A0AAV8WY06</accession>
<keyword evidence="1" id="KW-0489">Methyltransferase</keyword>
<dbReference type="GO" id="GO:0008168">
    <property type="term" value="F:methyltransferase activity"/>
    <property type="evidence" value="ECO:0007669"/>
    <property type="project" value="UniProtKB-KW"/>
</dbReference>
<dbReference type="EMBL" id="JANEYF010004391">
    <property type="protein sequence ID" value="KAJ8931352.1"/>
    <property type="molecule type" value="Genomic_DNA"/>
</dbReference>
<dbReference type="Proteomes" id="UP001162156">
    <property type="component" value="Unassembled WGS sequence"/>
</dbReference>
<comment type="caution">
    <text evidence="4">The sequence shown here is derived from an EMBL/GenBank/DDBJ whole genome shotgun (WGS) entry which is preliminary data.</text>
</comment>
<evidence type="ECO:0000313" key="4">
    <source>
        <dbReference type="EMBL" id="KAJ8931352.1"/>
    </source>
</evidence>
<evidence type="ECO:0000313" key="5">
    <source>
        <dbReference type="Proteomes" id="UP001162156"/>
    </source>
</evidence>
<keyword evidence="5" id="KW-1185">Reference proteome</keyword>
<dbReference type="InterPro" id="IPR021867">
    <property type="entry name" value="Bmt2/SAMTOR"/>
</dbReference>